<dbReference type="HOGENOM" id="CLU_861250_0_0_1"/>
<name>N6TKT3_DENPD</name>
<accession>N6TKT3</accession>
<proteinExistence type="predicted"/>
<dbReference type="Proteomes" id="UP000019118">
    <property type="component" value="Unassembled WGS sequence"/>
</dbReference>
<organism evidence="1">
    <name type="scientific">Dendroctonus ponderosae</name>
    <name type="common">Mountain pine beetle</name>
    <dbReference type="NCBI Taxonomy" id="77166"/>
    <lineage>
        <taxon>Eukaryota</taxon>
        <taxon>Metazoa</taxon>
        <taxon>Ecdysozoa</taxon>
        <taxon>Arthropoda</taxon>
        <taxon>Hexapoda</taxon>
        <taxon>Insecta</taxon>
        <taxon>Pterygota</taxon>
        <taxon>Neoptera</taxon>
        <taxon>Endopterygota</taxon>
        <taxon>Coleoptera</taxon>
        <taxon>Polyphaga</taxon>
        <taxon>Cucujiformia</taxon>
        <taxon>Curculionidae</taxon>
        <taxon>Scolytinae</taxon>
        <taxon>Dendroctonus</taxon>
    </lineage>
</organism>
<dbReference type="OrthoDB" id="6781962at2759"/>
<evidence type="ECO:0000313" key="3">
    <source>
        <dbReference type="Proteomes" id="UP000019118"/>
    </source>
</evidence>
<feature type="non-terminal residue" evidence="1">
    <location>
        <position position="1"/>
    </location>
</feature>
<dbReference type="EMBL" id="KB740872">
    <property type="protein sequence ID" value="ENN78543.1"/>
    <property type="molecule type" value="Genomic_DNA"/>
</dbReference>
<dbReference type="EnsemblMetazoa" id="XM_019901982.1">
    <property type="protein sequence ID" value="XP_019757541.1"/>
    <property type="gene ID" value="LOC109535940"/>
</dbReference>
<keyword evidence="3" id="KW-1185">Reference proteome</keyword>
<evidence type="ECO:0000313" key="2">
    <source>
        <dbReference type="EnsemblMetazoa" id="XP_019757541.1"/>
    </source>
</evidence>
<evidence type="ECO:0000313" key="1">
    <source>
        <dbReference type="EMBL" id="ENN78543.1"/>
    </source>
</evidence>
<gene>
    <name evidence="2" type="primary">109535940</name>
    <name evidence="1" type="ORF">YQE_04993</name>
</gene>
<reference evidence="1 3" key="1">
    <citation type="journal article" date="2013" name="Genome Biol.">
        <title>Draft genome of the mountain pine beetle, Dendroctonus ponderosae Hopkins, a major forest pest.</title>
        <authorList>
            <person name="Keeling C.I."/>
            <person name="Yuen M.M."/>
            <person name="Liao N.Y."/>
            <person name="Docking T.R."/>
            <person name="Chan S.K."/>
            <person name="Taylor G.A."/>
            <person name="Palmquist D.L."/>
            <person name="Jackman S.D."/>
            <person name="Nguyen A."/>
            <person name="Li M."/>
            <person name="Henderson H."/>
            <person name="Janes J.K."/>
            <person name="Zhao Y."/>
            <person name="Pandoh P."/>
            <person name="Moore R."/>
            <person name="Sperling F.A."/>
            <person name="Huber D.P."/>
            <person name="Birol I."/>
            <person name="Jones S.J."/>
            <person name="Bohlmann J."/>
        </authorList>
    </citation>
    <scope>NUCLEOTIDE SEQUENCE</scope>
</reference>
<dbReference type="AlphaFoldDB" id="N6TKT3"/>
<reference evidence="2" key="2">
    <citation type="submission" date="2024-08" db="UniProtKB">
        <authorList>
            <consortium name="EnsemblMetazoa"/>
        </authorList>
    </citation>
    <scope>IDENTIFICATION</scope>
</reference>
<protein>
    <submittedName>
        <fullName evidence="1 2">Uncharacterized protein</fullName>
    </submittedName>
</protein>
<sequence length="323" mass="36393">MEEKGYDSISKPVFKNQPISCPWVSCQPYQSAQSLKNKLSDLVKKHGATALNNTSSKKSRPVETLCSNSYGMPIQQSPSTHFFYFLRLMQLFPDTHPATLHTVLTLSKSNFFLTIDKLLYAQKCKSDLKRKLTSMTGRGRGFASRQSYPRASQSQRYQSLSRTVSNDLAEVKRIIDMAEKPFLSLHAVESTSETACENQEFTNEVVDICVENSQPNLNTEENVDGSNNHELIKIVCYNNDQTVLKQDQNSDAMQIETFDENVENLEPSINEDMSISKMDEDLEPPVIIVSTMEDSGDDCSADDHLEPSHVNARETINFTNVPN</sequence>